<keyword evidence="1" id="KW-0472">Membrane</keyword>
<keyword evidence="1" id="KW-0812">Transmembrane</keyword>
<keyword evidence="1" id="KW-1133">Transmembrane helix</keyword>
<dbReference type="Proteomes" id="UP001642409">
    <property type="component" value="Unassembled WGS sequence"/>
</dbReference>
<evidence type="ECO:0000313" key="3">
    <source>
        <dbReference type="EMBL" id="CAL6070004.1"/>
    </source>
</evidence>
<name>A0AA86PE52_9EUKA</name>
<reference evidence="3 4" key="2">
    <citation type="submission" date="2024-07" db="EMBL/GenBank/DDBJ databases">
        <authorList>
            <person name="Akdeniz Z."/>
        </authorList>
    </citation>
    <scope>NUCLEOTIDE SEQUENCE [LARGE SCALE GENOMIC DNA]</scope>
</reference>
<reference evidence="2" key="1">
    <citation type="submission" date="2023-06" db="EMBL/GenBank/DDBJ databases">
        <authorList>
            <person name="Kurt Z."/>
        </authorList>
    </citation>
    <scope>NUCLEOTIDE SEQUENCE</scope>
</reference>
<accession>A0AA86PE52</accession>
<feature type="transmembrane region" description="Helical" evidence="1">
    <location>
        <begin position="147"/>
        <end position="170"/>
    </location>
</feature>
<keyword evidence="4" id="KW-1185">Reference proteome</keyword>
<evidence type="ECO:0000256" key="1">
    <source>
        <dbReference type="SAM" id="Phobius"/>
    </source>
</evidence>
<proteinExistence type="predicted"/>
<dbReference type="EMBL" id="CAXDID020000281">
    <property type="protein sequence ID" value="CAL6070004.1"/>
    <property type="molecule type" value="Genomic_DNA"/>
</dbReference>
<sequence>MLTILYIYAATSCTTKLTILMNGMSVNVKDFCPLNTNCLNMPFDTFMKEYIPEDQKEGLTDFTDQVSIDKINMCNIWPADNCTTPETCTYYKQCSQTCSSQCVYNPNTFTRFIQPDIKFDGNQKKTFNMTLNGMFYCEGSSKLSAGAGVGIAIGVIVTVFAVLLVVYFLFRRSGGEKIKTQMTNTYI</sequence>
<evidence type="ECO:0000313" key="2">
    <source>
        <dbReference type="EMBL" id="CAI9934067.1"/>
    </source>
</evidence>
<protein>
    <submittedName>
        <fullName evidence="3">Hypothetical_protein</fullName>
    </submittedName>
</protein>
<comment type="caution">
    <text evidence="2">The sequence shown here is derived from an EMBL/GenBank/DDBJ whole genome shotgun (WGS) entry which is preliminary data.</text>
</comment>
<dbReference type="EMBL" id="CATOUU010000557">
    <property type="protein sequence ID" value="CAI9934067.1"/>
    <property type="molecule type" value="Genomic_DNA"/>
</dbReference>
<evidence type="ECO:0000313" key="4">
    <source>
        <dbReference type="Proteomes" id="UP001642409"/>
    </source>
</evidence>
<gene>
    <name evidence="2" type="ORF">HINF_LOCUS21712</name>
    <name evidence="3" type="ORF">HINF_LOCUS54248</name>
</gene>
<dbReference type="AlphaFoldDB" id="A0AA86PE52"/>
<organism evidence="2">
    <name type="scientific">Hexamita inflata</name>
    <dbReference type="NCBI Taxonomy" id="28002"/>
    <lineage>
        <taxon>Eukaryota</taxon>
        <taxon>Metamonada</taxon>
        <taxon>Diplomonadida</taxon>
        <taxon>Hexamitidae</taxon>
        <taxon>Hexamitinae</taxon>
        <taxon>Hexamita</taxon>
    </lineage>
</organism>